<sequence>MAGKCHSLIFLLLVSAAWHLVLAGEASRHSSRRLVATQRGSRRQVDFSGSAQKHGGPDKVGVSDSRGLLISRRRSLEDVNDYADDQYVEGNDYADDQYVEGNNYADEQVEDEEEEADDAVEDEEYADDANNNNYGQDNWWEEEIAANTDDDYYNDGASENWSQVTRSFHNAEDRAWQYYDAPPSQWTAAQWDLMCALVGGLLVFCCGLSAVCAYCCITQGDPLAYGDPRSPMSYGEPMSPMSVGSETSVDGRSMGQRTRKFWADKTRRLRARGNDYSAYRDGNDSYVPPLTPSDPMLAKLDYDTVRRKDEEAQEKARKKLEMEKMKEDKLLEARAKDNFVGYYVS</sequence>
<accession>K0TC96</accession>
<feature type="chain" id="PRO_5003837819" evidence="2">
    <location>
        <begin position="24"/>
        <end position="345"/>
    </location>
</feature>
<dbReference type="eggNOG" id="ENOG502RGTK">
    <property type="taxonomic scope" value="Eukaryota"/>
</dbReference>
<feature type="region of interest" description="Disordered" evidence="1">
    <location>
        <begin position="106"/>
        <end position="134"/>
    </location>
</feature>
<dbReference type="EMBL" id="AGNL01002284">
    <property type="protein sequence ID" value="EJK76343.1"/>
    <property type="molecule type" value="Genomic_DNA"/>
</dbReference>
<gene>
    <name evidence="3" type="ORF">THAOC_01898</name>
</gene>
<keyword evidence="4" id="KW-1185">Reference proteome</keyword>
<evidence type="ECO:0000313" key="4">
    <source>
        <dbReference type="Proteomes" id="UP000266841"/>
    </source>
</evidence>
<organism evidence="3 4">
    <name type="scientific">Thalassiosira oceanica</name>
    <name type="common">Marine diatom</name>
    <dbReference type="NCBI Taxonomy" id="159749"/>
    <lineage>
        <taxon>Eukaryota</taxon>
        <taxon>Sar</taxon>
        <taxon>Stramenopiles</taxon>
        <taxon>Ochrophyta</taxon>
        <taxon>Bacillariophyta</taxon>
        <taxon>Coscinodiscophyceae</taxon>
        <taxon>Thalassiosirophycidae</taxon>
        <taxon>Thalassiosirales</taxon>
        <taxon>Thalassiosiraceae</taxon>
        <taxon>Thalassiosira</taxon>
    </lineage>
</organism>
<reference evidence="3 4" key="1">
    <citation type="journal article" date="2012" name="Genome Biol.">
        <title>Genome and low-iron response of an oceanic diatom adapted to chronic iron limitation.</title>
        <authorList>
            <person name="Lommer M."/>
            <person name="Specht M."/>
            <person name="Roy A.S."/>
            <person name="Kraemer L."/>
            <person name="Andreson R."/>
            <person name="Gutowska M.A."/>
            <person name="Wolf J."/>
            <person name="Bergner S.V."/>
            <person name="Schilhabel M.B."/>
            <person name="Klostermeier U.C."/>
            <person name="Beiko R.G."/>
            <person name="Rosenstiel P."/>
            <person name="Hippler M."/>
            <person name="Laroche J."/>
        </authorList>
    </citation>
    <scope>NUCLEOTIDE SEQUENCE [LARGE SCALE GENOMIC DNA]</scope>
    <source>
        <strain evidence="3 4">CCMP1005</strain>
    </source>
</reference>
<evidence type="ECO:0000313" key="3">
    <source>
        <dbReference type="EMBL" id="EJK76343.1"/>
    </source>
</evidence>
<dbReference type="AlphaFoldDB" id="K0TC96"/>
<feature type="compositionally biased region" description="Acidic residues" evidence="1">
    <location>
        <begin position="107"/>
        <end position="127"/>
    </location>
</feature>
<proteinExistence type="predicted"/>
<evidence type="ECO:0000256" key="1">
    <source>
        <dbReference type="SAM" id="MobiDB-lite"/>
    </source>
</evidence>
<evidence type="ECO:0000256" key="2">
    <source>
        <dbReference type="SAM" id="SignalP"/>
    </source>
</evidence>
<keyword evidence="2" id="KW-0732">Signal</keyword>
<feature type="region of interest" description="Disordered" evidence="1">
    <location>
        <begin position="33"/>
        <end position="64"/>
    </location>
</feature>
<dbReference type="Proteomes" id="UP000266841">
    <property type="component" value="Unassembled WGS sequence"/>
</dbReference>
<comment type="caution">
    <text evidence="3">The sequence shown here is derived from an EMBL/GenBank/DDBJ whole genome shotgun (WGS) entry which is preliminary data.</text>
</comment>
<protein>
    <submittedName>
        <fullName evidence="3">Uncharacterized protein</fullName>
    </submittedName>
</protein>
<feature type="signal peptide" evidence="2">
    <location>
        <begin position="1"/>
        <end position="23"/>
    </location>
</feature>
<name>K0TC96_THAOC</name>